<evidence type="ECO:0000313" key="3">
    <source>
        <dbReference type="Ensembl" id="ENSMSIP00000013662.1"/>
    </source>
</evidence>
<feature type="chain" id="PRO_5034566997" evidence="2">
    <location>
        <begin position="28"/>
        <end position="89"/>
    </location>
</feature>
<evidence type="ECO:0000256" key="2">
    <source>
        <dbReference type="SAM" id="SignalP"/>
    </source>
</evidence>
<dbReference type="AlphaFoldDB" id="A0A8C6H0B0"/>
<accession>A0A8C6H0B0</accession>
<feature type="signal peptide" evidence="2">
    <location>
        <begin position="1"/>
        <end position="27"/>
    </location>
</feature>
<sequence length="89" mass="9745">MMTCPSVPAIPTLWLFSILLLVVSLNAQNKKPSNEDKVPDTTLFTSFPDHAKSSPIEGKPGTLVGVITVIFILGVAGSITFIYYRHRRS</sequence>
<keyword evidence="1" id="KW-1133">Transmembrane helix</keyword>
<keyword evidence="1" id="KW-0812">Transmembrane</keyword>
<organism evidence="3 4">
    <name type="scientific">Mus spicilegus</name>
    <name type="common">Mound-building mouse</name>
    <dbReference type="NCBI Taxonomy" id="10103"/>
    <lineage>
        <taxon>Eukaryota</taxon>
        <taxon>Metazoa</taxon>
        <taxon>Chordata</taxon>
        <taxon>Craniata</taxon>
        <taxon>Vertebrata</taxon>
        <taxon>Euteleostomi</taxon>
        <taxon>Mammalia</taxon>
        <taxon>Eutheria</taxon>
        <taxon>Euarchontoglires</taxon>
        <taxon>Glires</taxon>
        <taxon>Rodentia</taxon>
        <taxon>Myomorpha</taxon>
        <taxon>Muroidea</taxon>
        <taxon>Muridae</taxon>
        <taxon>Murinae</taxon>
        <taxon>Mus</taxon>
        <taxon>Mus</taxon>
    </lineage>
</organism>
<reference evidence="3" key="1">
    <citation type="submission" date="2025-08" db="UniProtKB">
        <authorList>
            <consortium name="Ensembl"/>
        </authorList>
    </citation>
    <scope>IDENTIFICATION</scope>
</reference>
<protein>
    <submittedName>
        <fullName evidence="3">Secreted and transmembrane 1A</fullName>
    </submittedName>
</protein>
<dbReference type="Ensembl" id="ENSMSIT00000017343.1">
    <property type="protein sequence ID" value="ENSMSIP00000013662.1"/>
    <property type="gene ID" value="ENSMSIG00000011786.1"/>
</dbReference>
<proteinExistence type="predicted"/>
<keyword evidence="2" id="KW-0732">Signal</keyword>
<dbReference type="Proteomes" id="UP000694415">
    <property type="component" value="Unplaced"/>
</dbReference>
<dbReference type="GeneTree" id="ENSGT00530000064499"/>
<name>A0A8C6H0B0_MUSSI</name>
<reference evidence="3" key="2">
    <citation type="submission" date="2025-09" db="UniProtKB">
        <authorList>
            <consortium name="Ensembl"/>
        </authorList>
    </citation>
    <scope>IDENTIFICATION</scope>
</reference>
<feature type="transmembrane region" description="Helical" evidence="1">
    <location>
        <begin position="63"/>
        <end position="84"/>
    </location>
</feature>
<evidence type="ECO:0000256" key="1">
    <source>
        <dbReference type="SAM" id="Phobius"/>
    </source>
</evidence>
<keyword evidence="4" id="KW-1185">Reference proteome</keyword>
<keyword evidence="1" id="KW-0472">Membrane</keyword>
<evidence type="ECO:0000313" key="4">
    <source>
        <dbReference type="Proteomes" id="UP000694415"/>
    </source>
</evidence>